<feature type="transmembrane region" description="Helical" evidence="6">
    <location>
        <begin position="132"/>
        <end position="152"/>
    </location>
</feature>
<feature type="transmembrane region" description="Helical" evidence="6">
    <location>
        <begin position="12"/>
        <end position="37"/>
    </location>
</feature>
<dbReference type="AlphaFoldDB" id="A0A1F5SJP6"/>
<dbReference type="GO" id="GO:0005886">
    <property type="term" value="C:plasma membrane"/>
    <property type="evidence" value="ECO:0007669"/>
    <property type="project" value="UniProtKB-SubCell"/>
</dbReference>
<feature type="transmembrane region" description="Helical" evidence="6">
    <location>
        <begin position="43"/>
        <end position="63"/>
    </location>
</feature>
<organism evidence="7 8">
    <name type="scientific">Candidatus Falkowbacteria bacterium RIFOXYA2_FULL_47_9</name>
    <dbReference type="NCBI Taxonomy" id="1797995"/>
    <lineage>
        <taxon>Bacteria</taxon>
        <taxon>Candidatus Falkowiibacteriota</taxon>
    </lineage>
</organism>
<keyword evidence="2" id="KW-1003">Cell membrane</keyword>
<accession>A0A1F5SJP6</accession>
<evidence type="ECO:0000256" key="3">
    <source>
        <dbReference type="ARBA" id="ARBA00022692"/>
    </source>
</evidence>
<dbReference type="STRING" id="1797995.A2242_02885"/>
<dbReference type="Proteomes" id="UP000178925">
    <property type="component" value="Unassembled WGS sequence"/>
</dbReference>
<keyword evidence="5 6" id="KW-0472">Membrane</keyword>
<dbReference type="InterPro" id="IPR051311">
    <property type="entry name" value="DedA_domain"/>
</dbReference>
<feature type="transmembrane region" description="Helical" evidence="6">
    <location>
        <begin position="164"/>
        <end position="182"/>
    </location>
</feature>
<name>A0A1F5SJP6_9BACT</name>
<comment type="subcellular location">
    <subcellularLocation>
        <location evidence="1">Cell membrane</location>
        <topology evidence="1">Multi-pass membrane protein</topology>
    </subcellularLocation>
</comment>
<evidence type="ECO:0000313" key="8">
    <source>
        <dbReference type="Proteomes" id="UP000178925"/>
    </source>
</evidence>
<dbReference type="EMBL" id="MFGC01000030">
    <property type="protein sequence ID" value="OGF26937.1"/>
    <property type="molecule type" value="Genomic_DNA"/>
</dbReference>
<evidence type="ECO:0000313" key="7">
    <source>
        <dbReference type="EMBL" id="OGF26937.1"/>
    </source>
</evidence>
<comment type="caution">
    <text evidence="7">The sequence shown here is derived from an EMBL/GenBank/DDBJ whole genome shotgun (WGS) entry which is preliminary data.</text>
</comment>
<evidence type="ECO:0000256" key="2">
    <source>
        <dbReference type="ARBA" id="ARBA00022475"/>
    </source>
</evidence>
<proteinExistence type="predicted"/>
<evidence type="ECO:0008006" key="9">
    <source>
        <dbReference type="Google" id="ProtNLM"/>
    </source>
</evidence>
<dbReference type="PANTHER" id="PTHR42709">
    <property type="entry name" value="ALKALINE PHOSPHATASE LIKE PROTEIN"/>
    <property type="match status" value="1"/>
</dbReference>
<evidence type="ECO:0000256" key="1">
    <source>
        <dbReference type="ARBA" id="ARBA00004651"/>
    </source>
</evidence>
<gene>
    <name evidence="7" type="ORF">A2242_02885</name>
</gene>
<keyword evidence="3 6" id="KW-0812">Transmembrane</keyword>
<sequence>MDQFVSLITQYGYLILFPLAAIEGPVIALVAGFIVSLGYLQAVPVYVILIFGDIIPDIAYYYVGRFGNRRKLGEKYGARFGVLARNFKLIEKLWRDHGKKTMFFSKLAYGLSTPFLVSAGLVNMPLRRFVSYAVPVTLVQYIVLMTIGYGLGHSFQLAVGYFRYLELGIAIIIIILIAYVALSSYARGRIRELEQEEKEGENR</sequence>
<reference evidence="7 8" key="1">
    <citation type="journal article" date="2016" name="Nat. Commun.">
        <title>Thousands of microbial genomes shed light on interconnected biogeochemical processes in an aquifer system.</title>
        <authorList>
            <person name="Anantharaman K."/>
            <person name="Brown C.T."/>
            <person name="Hug L.A."/>
            <person name="Sharon I."/>
            <person name="Castelle C.J."/>
            <person name="Probst A.J."/>
            <person name="Thomas B.C."/>
            <person name="Singh A."/>
            <person name="Wilkins M.J."/>
            <person name="Karaoz U."/>
            <person name="Brodie E.L."/>
            <person name="Williams K.H."/>
            <person name="Hubbard S.S."/>
            <person name="Banfield J.F."/>
        </authorList>
    </citation>
    <scope>NUCLEOTIDE SEQUENCE [LARGE SCALE GENOMIC DNA]</scope>
</reference>
<keyword evidence="4 6" id="KW-1133">Transmembrane helix</keyword>
<evidence type="ECO:0000256" key="6">
    <source>
        <dbReference type="SAM" id="Phobius"/>
    </source>
</evidence>
<evidence type="ECO:0000256" key="4">
    <source>
        <dbReference type="ARBA" id="ARBA00022989"/>
    </source>
</evidence>
<protein>
    <recommendedName>
        <fullName evidence="9">DedA family protein</fullName>
    </recommendedName>
</protein>
<dbReference type="PANTHER" id="PTHR42709:SF6">
    <property type="entry name" value="UNDECAPRENYL PHOSPHATE TRANSPORTER A"/>
    <property type="match status" value="1"/>
</dbReference>
<evidence type="ECO:0000256" key="5">
    <source>
        <dbReference type="ARBA" id="ARBA00023136"/>
    </source>
</evidence>